<keyword evidence="1" id="KW-0472">Membrane</keyword>
<feature type="transmembrane region" description="Helical" evidence="1">
    <location>
        <begin position="12"/>
        <end position="31"/>
    </location>
</feature>
<evidence type="ECO:0000313" key="3">
    <source>
        <dbReference type="Proteomes" id="UP001141806"/>
    </source>
</evidence>
<evidence type="ECO:0000256" key="1">
    <source>
        <dbReference type="SAM" id="Phobius"/>
    </source>
</evidence>
<gene>
    <name evidence="2" type="ORF">NE237_002841</name>
</gene>
<accession>A0A9Q0KFU7</accession>
<organism evidence="2 3">
    <name type="scientific">Protea cynaroides</name>
    <dbReference type="NCBI Taxonomy" id="273540"/>
    <lineage>
        <taxon>Eukaryota</taxon>
        <taxon>Viridiplantae</taxon>
        <taxon>Streptophyta</taxon>
        <taxon>Embryophyta</taxon>
        <taxon>Tracheophyta</taxon>
        <taxon>Spermatophyta</taxon>
        <taxon>Magnoliopsida</taxon>
        <taxon>Proteales</taxon>
        <taxon>Proteaceae</taxon>
        <taxon>Protea</taxon>
    </lineage>
</organism>
<name>A0A9Q0KFU7_9MAGN</name>
<keyword evidence="1" id="KW-0812">Transmembrane</keyword>
<sequence>MSVRMGATRSVLMLAGRVAIDMVSFIVFTVLDARYPAMFCSSKLQWEDISDTLYARPSLLPDLSKFTVKELKRLKVEAPSTIQTRERTRNGTVRSTFTINSTIVEMLQCKIERQRSHSITRWSDCDCMTCASSTSFPSFKETSLFRPSRRTHRFHRSLD</sequence>
<protein>
    <submittedName>
        <fullName evidence="2">Uncharacterized protein</fullName>
    </submittedName>
</protein>
<dbReference type="Proteomes" id="UP001141806">
    <property type="component" value="Unassembled WGS sequence"/>
</dbReference>
<keyword evidence="1" id="KW-1133">Transmembrane helix</keyword>
<dbReference type="EMBL" id="JAMYWD010000005">
    <property type="protein sequence ID" value="KAJ4969742.1"/>
    <property type="molecule type" value="Genomic_DNA"/>
</dbReference>
<proteinExistence type="predicted"/>
<reference evidence="2" key="1">
    <citation type="journal article" date="2023" name="Plant J.">
        <title>The genome of the king protea, Protea cynaroides.</title>
        <authorList>
            <person name="Chang J."/>
            <person name="Duong T.A."/>
            <person name="Schoeman C."/>
            <person name="Ma X."/>
            <person name="Roodt D."/>
            <person name="Barker N."/>
            <person name="Li Z."/>
            <person name="Van de Peer Y."/>
            <person name="Mizrachi E."/>
        </authorList>
    </citation>
    <scope>NUCLEOTIDE SEQUENCE</scope>
    <source>
        <tissue evidence="2">Young leaves</tissue>
    </source>
</reference>
<comment type="caution">
    <text evidence="2">The sequence shown here is derived from an EMBL/GenBank/DDBJ whole genome shotgun (WGS) entry which is preliminary data.</text>
</comment>
<dbReference type="AlphaFoldDB" id="A0A9Q0KFU7"/>
<keyword evidence="3" id="KW-1185">Reference proteome</keyword>
<evidence type="ECO:0000313" key="2">
    <source>
        <dbReference type="EMBL" id="KAJ4969742.1"/>
    </source>
</evidence>